<feature type="compositionally biased region" description="Basic and acidic residues" evidence="1">
    <location>
        <begin position="44"/>
        <end position="61"/>
    </location>
</feature>
<proteinExistence type="predicted"/>
<evidence type="ECO:0000256" key="1">
    <source>
        <dbReference type="SAM" id="MobiDB-lite"/>
    </source>
</evidence>
<dbReference type="GeneID" id="27335470"/>
<dbReference type="AlphaFoldDB" id="A0A0D2B3H0"/>
<accession>A0A0D2B3H0</accession>
<protein>
    <submittedName>
        <fullName evidence="2">Uncharacterized protein</fullName>
    </submittedName>
</protein>
<dbReference type="RefSeq" id="XP_016233416.1">
    <property type="nucleotide sequence ID" value="XM_016382713.1"/>
</dbReference>
<feature type="region of interest" description="Disordered" evidence="1">
    <location>
        <begin position="1"/>
        <end position="30"/>
    </location>
</feature>
<sequence>MSSGNKSGEGKRTDALEAHQERLKAATDDAKDIEADLASVVEEHSKDARAASNETAKDAKDCAGGFAEQSDEKVRGVSSSSS</sequence>
<dbReference type="HOGENOM" id="CLU_2558303_0_0_1"/>
<dbReference type="VEuPathDB" id="FungiDB:PV08_08387"/>
<dbReference type="Proteomes" id="UP000053328">
    <property type="component" value="Unassembled WGS sequence"/>
</dbReference>
<feature type="region of interest" description="Disordered" evidence="1">
    <location>
        <begin position="44"/>
        <end position="82"/>
    </location>
</feature>
<gene>
    <name evidence="2" type="ORF">PV08_08387</name>
</gene>
<keyword evidence="3" id="KW-1185">Reference proteome</keyword>
<evidence type="ECO:0000313" key="2">
    <source>
        <dbReference type="EMBL" id="KIW13200.1"/>
    </source>
</evidence>
<dbReference type="EMBL" id="KN847497">
    <property type="protein sequence ID" value="KIW13200.1"/>
    <property type="molecule type" value="Genomic_DNA"/>
</dbReference>
<evidence type="ECO:0000313" key="3">
    <source>
        <dbReference type="Proteomes" id="UP000053328"/>
    </source>
</evidence>
<feature type="compositionally biased region" description="Basic and acidic residues" evidence="1">
    <location>
        <begin position="8"/>
        <end position="30"/>
    </location>
</feature>
<name>A0A0D2B3H0_9EURO</name>
<dbReference type="OrthoDB" id="5418774at2759"/>
<reference evidence="2 3" key="1">
    <citation type="submission" date="2015-01" db="EMBL/GenBank/DDBJ databases">
        <title>The Genome Sequence of Exophiala spinifera CBS89968.</title>
        <authorList>
            <consortium name="The Broad Institute Genomics Platform"/>
            <person name="Cuomo C."/>
            <person name="de Hoog S."/>
            <person name="Gorbushina A."/>
            <person name="Stielow B."/>
            <person name="Teixiera M."/>
            <person name="Abouelleil A."/>
            <person name="Chapman S.B."/>
            <person name="Priest M."/>
            <person name="Young S.K."/>
            <person name="Wortman J."/>
            <person name="Nusbaum C."/>
            <person name="Birren B."/>
        </authorList>
    </citation>
    <scope>NUCLEOTIDE SEQUENCE [LARGE SCALE GENOMIC DNA]</scope>
    <source>
        <strain evidence="2 3">CBS 89968</strain>
    </source>
</reference>
<organism evidence="2 3">
    <name type="scientific">Exophiala spinifera</name>
    <dbReference type="NCBI Taxonomy" id="91928"/>
    <lineage>
        <taxon>Eukaryota</taxon>
        <taxon>Fungi</taxon>
        <taxon>Dikarya</taxon>
        <taxon>Ascomycota</taxon>
        <taxon>Pezizomycotina</taxon>
        <taxon>Eurotiomycetes</taxon>
        <taxon>Chaetothyriomycetidae</taxon>
        <taxon>Chaetothyriales</taxon>
        <taxon>Herpotrichiellaceae</taxon>
        <taxon>Exophiala</taxon>
    </lineage>
</organism>